<sequence length="670" mass="74568">MSSPADKKGVLQSTKRKWNTFKKRFKSPMEADQLRRTTSEMDIAAGNSSHHLAAGKLDRPTSAMGAATSGLFPSASPKSSVLQNLNNALKSLHQGARVFPPLQAAIEGVVSCVEAIEFTLKNRSEFEEITFNLTALSHSLAQHLQESKSPQISEFIQNIATCVEEQVTVINNKRERGTGRYLVAVEQDEDEILRVYRRIEGIFRLLQTEASLKTWSIAEEQLAGSRLEALTPSDSATYNSLVSLEVNRRACTKDTRTQVLHDLNNWSFDPNAAPIYWMNGMAGTGKTTVAYTFAKSLKARRALGASFFCTRISSECRDVGRIIPTIAYQLAQCSSSFRSALLHVLEQDPKIGSQTIADQCERLIKEPLLSAKEEIKNGTVVVIDALDECSNANGVGMILDVLFKVSPSLPIKFFVTSRPEPEIYNRVQKQPKYSRSVCVLHEIERSLVQADIELYLYDELGGNAITDAQLKRLAELSGSLFIYAATAVRYIRRVGTTVDQDRLKSVLNSSQKARLRHNEIDSLYNTILSAAVAHPSLEEYEQKQMLLLLWTAVCAREPINVVTLASLADVEAEKANILLQSLYSVLHVSDGTRTVSTLHASFPDYMFDKSRSESFYCDETQHSQLLGKQCFAVMKDQLRFNICDLESSSKPDSEVQDMQDRIAKAISPTL</sequence>
<dbReference type="Gene3D" id="3.40.50.300">
    <property type="entry name" value="P-loop containing nucleotide triphosphate hydrolases"/>
    <property type="match status" value="1"/>
</dbReference>
<keyword evidence="1" id="KW-0677">Repeat</keyword>
<organism evidence="3 4">
    <name type="scientific">Rhizoctonia solani</name>
    <dbReference type="NCBI Taxonomy" id="456999"/>
    <lineage>
        <taxon>Eukaryota</taxon>
        <taxon>Fungi</taxon>
        <taxon>Dikarya</taxon>
        <taxon>Basidiomycota</taxon>
        <taxon>Agaricomycotina</taxon>
        <taxon>Agaricomycetes</taxon>
        <taxon>Cantharellales</taxon>
        <taxon>Ceratobasidiaceae</taxon>
        <taxon>Rhizoctonia</taxon>
    </lineage>
</organism>
<reference evidence="3" key="1">
    <citation type="submission" date="2021-01" db="EMBL/GenBank/DDBJ databases">
        <authorList>
            <person name="Kaushik A."/>
        </authorList>
    </citation>
    <scope>NUCLEOTIDE SEQUENCE</scope>
    <source>
        <strain evidence="3">AG1-1C</strain>
    </source>
</reference>
<name>A0A8H3B637_9AGAM</name>
<accession>A0A8H3B637</accession>
<feature type="domain" description="Nephrocystin 3-like N-terminal" evidence="2">
    <location>
        <begin position="263"/>
        <end position="418"/>
    </location>
</feature>
<feature type="non-terminal residue" evidence="3">
    <location>
        <position position="1"/>
    </location>
</feature>
<dbReference type="AlphaFoldDB" id="A0A8H3B637"/>
<dbReference type="SUPFAM" id="SSF52540">
    <property type="entry name" value="P-loop containing nucleoside triphosphate hydrolases"/>
    <property type="match status" value="1"/>
</dbReference>
<dbReference type="PANTHER" id="PTHR10039:SF16">
    <property type="entry name" value="GPI INOSITOL-DEACYLASE"/>
    <property type="match status" value="1"/>
</dbReference>
<dbReference type="InterPro" id="IPR056884">
    <property type="entry name" value="NPHP3-like_N"/>
</dbReference>
<dbReference type="PANTHER" id="PTHR10039">
    <property type="entry name" value="AMELOGENIN"/>
    <property type="match status" value="1"/>
</dbReference>
<dbReference type="Proteomes" id="UP000663846">
    <property type="component" value="Unassembled WGS sequence"/>
</dbReference>
<protein>
    <recommendedName>
        <fullName evidence="2">Nephrocystin 3-like N-terminal domain-containing protein</fullName>
    </recommendedName>
</protein>
<gene>
    <name evidence="3" type="ORF">RDB_LOCUS141538</name>
</gene>
<dbReference type="EMBL" id="CAJMWS010000503">
    <property type="protein sequence ID" value="CAE6448266.1"/>
    <property type="molecule type" value="Genomic_DNA"/>
</dbReference>
<evidence type="ECO:0000259" key="2">
    <source>
        <dbReference type="Pfam" id="PF24883"/>
    </source>
</evidence>
<evidence type="ECO:0000256" key="1">
    <source>
        <dbReference type="ARBA" id="ARBA00022737"/>
    </source>
</evidence>
<dbReference type="InterPro" id="IPR027417">
    <property type="entry name" value="P-loop_NTPase"/>
</dbReference>
<dbReference type="Pfam" id="PF24883">
    <property type="entry name" value="NPHP3_N"/>
    <property type="match status" value="1"/>
</dbReference>
<evidence type="ECO:0000313" key="4">
    <source>
        <dbReference type="Proteomes" id="UP000663846"/>
    </source>
</evidence>
<comment type="caution">
    <text evidence="3">The sequence shown here is derived from an EMBL/GenBank/DDBJ whole genome shotgun (WGS) entry which is preliminary data.</text>
</comment>
<evidence type="ECO:0000313" key="3">
    <source>
        <dbReference type="EMBL" id="CAE6448266.1"/>
    </source>
</evidence>
<proteinExistence type="predicted"/>